<dbReference type="InterPro" id="IPR045407">
    <property type="entry name" value="DUF6512"/>
</dbReference>
<evidence type="ECO:0000313" key="2">
    <source>
        <dbReference type="EMBL" id="UTY39550.1"/>
    </source>
</evidence>
<keyword evidence="1" id="KW-0472">Membrane</keyword>
<dbReference type="Pfam" id="PF20122">
    <property type="entry name" value="DUF6512"/>
    <property type="match status" value="1"/>
</dbReference>
<name>A0ABY5I3J6_9FIRM</name>
<feature type="transmembrane region" description="Helical" evidence="1">
    <location>
        <begin position="7"/>
        <end position="30"/>
    </location>
</feature>
<keyword evidence="1" id="KW-1133">Transmembrane helix</keyword>
<gene>
    <name evidence="2" type="ORF">NMU03_01560</name>
</gene>
<accession>A0ABY5I3J6</accession>
<evidence type="ECO:0000313" key="3">
    <source>
        <dbReference type="Proteomes" id="UP001060112"/>
    </source>
</evidence>
<sequence length="177" mass="20340">MILILSFLEFLFGTLLHFLYDFFPYPLIAILSPINESIFEHLKLLVYPMLLGYFILYGIKKPDIRKYMNAVVGGIISGLLTLVLIYYFVRYELGIESLIFDIVLLLISIIVGNLVSYSIYRQSQGKTWKISIIVLIILIFLMILGTFQPLGLLFSRRKSSDYTASMIDSNSFKIVSK</sequence>
<dbReference type="EMBL" id="CP101620">
    <property type="protein sequence ID" value="UTY39550.1"/>
    <property type="molecule type" value="Genomic_DNA"/>
</dbReference>
<feature type="transmembrane region" description="Helical" evidence="1">
    <location>
        <begin position="95"/>
        <end position="120"/>
    </location>
</feature>
<dbReference type="Proteomes" id="UP001060112">
    <property type="component" value="Chromosome"/>
</dbReference>
<organism evidence="2 3">
    <name type="scientific">Allocoprobacillus halotolerans</name>
    <dbReference type="NCBI Taxonomy" id="2944914"/>
    <lineage>
        <taxon>Bacteria</taxon>
        <taxon>Bacillati</taxon>
        <taxon>Bacillota</taxon>
        <taxon>Erysipelotrichia</taxon>
        <taxon>Erysipelotrichales</taxon>
        <taxon>Erysipelotrichaceae</taxon>
        <taxon>Allocoprobacillus</taxon>
    </lineage>
</organism>
<reference evidence="2" key="1">
    <citation type="submission" date="2022-07" db="EMBL/GenBank/DDBJ databases">
        <title>Faecal culturing of patients with breast cancer.</title>
        <authorList>
            <person name="Teng N.M.Y."/>
            <person name="Kiu R."/>
            <person name="Evans R."/>
            <person name="Baker D.J."/>
            <person name="Zenner C."/>
            <person name="Robinson S.D."/>
            <person name="Hall L.J."/>
        </authorList>
    </citation>
    <scope>NUCLEOTIDE SEQUENCE</scope>
    <source>
        <strain evidence="2">LH1062</strain>
    </source>
</reference>
<proteinExistence type="predicted"/>
<feature type="transmembrane region" description="Helical" evidence="1">
    <location>
        <begin position="71"/>
        <end position="89"/>
    </location>
</feature>
<feature type="transmembrane region" description="Helical" evidence="1">
    <location>
        <begin position="132"/>
        <end position="154"/>
    </location>
</feature>
<protein>
    <submittedName>
        <fullName evidence="2">DUF6512 family protein</fullName>
    </submittedName>
</protein>
<feature type="transmembrane region" description="Helical" evidence="1">
    <location>
        <begin position="42"/>
        <end position="59"/>
    </location>
</feature>
<keyword evidence="3" id="KW-1185">Reference proteome</keyword>
<keyword evidence="1" id="KW-0812">Transmembrane</keyword>
<evidence type="ECO:0000256" key="1">
    <source>
        <dbReference type="SAM" id="Phobius"/>
    </source>
</evidence>
<dbReference type="RefSeq" id="WP_290140703.1">
    <property type="nucleotide sequence ID" value="NZ_CP101620.1"/>
</dbReference>